<feature type="transmembrane region" description="Helical" evidence="8">
    <location>
        <begin position="112"/>
        <end position="132"/>
    </location>
</feature>
<evidence type="ECO:0000256" key="8">
    <source>
        <dbReference type="SAM" id="Phobius"/>
    </source>
</evidence>
<feature type="transmembrane region" description="Helical" evidence="8">
    <location>
        <begin position="418"/>
        <end position="437"/>
    </location>
</feature>
<comment type="subcellular location">
    <subcellularLocation>
        <location evidence="1">Cell membrane</location>
        <topology evidence="1">Multi-pass membrane protein</topology>
    </subcellularLocation>
</comment>
<evidence type="ECO:0000256" key="7">
    <source>
        <dbReference type="ARBA" id="ARBA00023136"/>
    </source>
</evidence>
<evidence type="ECO:0000313" key="10">
    <source>
        <dbReference type="Proteomes" id="UP000244956"/>
    </source>
</evidence>
<comment type="similarity">
    <text evidence="2">Belongs to the sodium:galactoside symporter (TC 2.A.2) family.</text>
</comment>
<evidence type="ECO:0000313" key="9">
    <source>
        <dbReference type="EMBL" id="PWE00143.1"/>
    </source>
</evidence>
<evidence type="ECO:0008006" key="11">
    <source>
        <dbReference type="Google" id="ProtNLM"/>
    </source>
</evidence>
<gene>
    <name evidence="9" type="ORF">DDZ16_07255</name>
</gene>
<keyword evidence="10" id="KW-1185">Reference proteome</keyword>
<sequence>MSKTVTKLSFKEKLGYGLGDTASHFVWDMVGFWILIFYTDTFGISAAAAGTIMLIARIWDMVSDPLMGVISDRTTTRWGKFRPYILFTAVPYAILAVLTFTTPDLNQTGKVIWAAVTYFLLMTAYTAINLPYSSLMAVMTSDSTERAGINTFRFISAFSGQLIVTGLALSMAIYFGKGDFKTQIVDHQATGGVAKVVNADSILYKLNPGFVGIDTIRYSIEDEEEKVADGVAYVVVTPSEKDTLDYGNGFMAFDSTAIKEKANVAGVIPYPLAREDVHYIDTGMLESVIDVRANDNIVDKAKGYQYTLMVLGFLSVVFFFITFFSTKERVLPQVSKQQSIRADFKNLLKNKPWVILALVSIVSFIMFALQNLSIAYYFKYYIGTEENVQLFNVVSSIALIVGLPIAKPLAKRFGNRNVFMGSTILSGIFFGLLYIPGPGDYTLIYIFNILAKFTYAPAVVLLWTMLADTADYSEWKTGQRATGLIFSAATFGQKAGWGIGGALAGWLLVLFNFEANAVQTAETISGIKLMVSVIPGILYMSCAALLYFYTIDKNTNLQIQADLEKRRAEDNGE</sequence>
<dbReference type="InterPro" id="IPR036259">
    <property type="entry name" value="MFS_trans_sf"/>
</dbReference>
<feature type="transmembrane region" description="Helical" evidence="8">
    <location>
        <begin position="443"/>
        <end position="463"/>
    </location>
</feature>
<name>A0A2U2BAS4_9BACT</name>
<dbReference type="CDD" id="cd17332">
    <property type="entry name" value="MFS_MelB_like"/>
    <property type="match status" value="1"/>
</dbReference>
<dbReference type="InterPro" id="IPR039672">
    <property type="entry name" value="MFS_2"/>
</dbReference>
<comment type="caution">
    <text evidence="9">The sequence shown here is derived from an EMBL/GenBank/DDBJ whole genome shotgun (WGS) entry which is preliminary data.</text>
</comment>
<feature type="transmembrane region" description="Helical" evidence="8">
    <location>
        <begin position="484"/>
        <end position="509"/>
    </location>
</feature>
<dbReference type="PANTHER" id="PTHR11328">
    <property type="entry name" value="MAJOR FACILITATOR SUPERFAMILY DOMAIN-CONTAINING PROTEIN"/>
    <property type="match status" value="1"/>
</dbReference>
<feature type="transmembrane region" description="Helical" evidence="8">
    <location>
        <begin position="81"/>
        <end position="100"/>
    </location>
</feature>
<evidence type="ECO:0000256" key="2">
    <source>
        <dbReference type="ARBA" id="ARBA00009617"/>
    </source>
</evidence>
<dbReference type="EMBL" id="QEWP01000004">
    <property type="protein sequence ID" value="PWE00143.1"/>
    <property type="molecule type" value="Genomic_DNA"/>
</dbReference>
<evidence type="ECO:0000256" key="5">
    <source>
        <dbReference type="ARBA" id="ARBA00022692"/>
    </source>
</evidence>
<organism evidence="9 10">
    <name type="scientific">Marinilabilia rubra</name>
    <dbReference type="NCBI Taxonomy" id="2162893"/>
    <lineage>
        <taxon>Bacteria</taxon>
        <taxon>Pseudomonadati</taxon>
        <taxon>Bacteroidota</taxon>
        <taxon>Bacteroidia</taxon>
        <taxon>Marinilabiliales</taxon>
        <taxon>Marinilabiliaceae</taxon>
        <taxon>Marinilabilia</taxon>
    </lineage>
</organism>
<feature type="transmembrane region" description="Helical" evidence="8">
    <location>
        <begin position="32"/>
        <end position="60"/>
    </location>
</feature>
<dbReference type="InterPro" id="IPR018043">
    <property type="entry name" value="Na/Gal_symport_CS"/>
</dbReference>
<feature type="transmembrane region" description="Helical" evidence="8">
    <location>
        <begin position="152"/>
        <end position="175"/>
    </location>
</feature>
<accession>A0A2U2BAS4</accession>
<dbReference type="OrthoDB" id="9764596at2"/>
<dbReference type="GO" id="GO:0015293">
    <property type="term" value="F:symporter activity"/>
    <property type="evidence" value="ECO:0007669"/>
    <property type="project" value="InterPro"/>
</dbReference>
<dbReference type="RefSeq" id="WP_109263766.1">
    <property type="nucleotide sequence ID" value="NZ_QEWP01000004.1"/>
</dbReference>
<keyword evidence="7 8" id="KW-0472">Membrane</keyword>
<dbReference type="Gene3D" id="1.20.1250.20">
    <property type="entry name" value="MFS general substrate transporter like domains"/>
    <property type="match status" value="2"/>
</dbReference>
<keyword evidence="6 8" id="KW-1133">Transmembrane helix</keyword>
<evidence type="ECO:0000256" key="6">
    <source>
        <dbReference type="ARBA" id="ARBA00022989"/>
    </source>
</evidence>
<keyword evidence="4" id="KW-1003">Cell membrane</keyword>
<dbReference type="GO" id="GO:0006814">
    <property type="term" value="P:sodium ion transport"/>
    <property type="evidence" value="ECO:0007669"/>
    <property type="project" value="InterPro"/>
</dbReference>
<dbReference type="Pfam" id="PF13347">
    <property type="entry name" value="MFS_2"/>
    <property type="match status" value="2"/>
</dbReference>
<dbReference type="Proteomes" id="UP000244956">
    <property type="component" value="Unassembled WGS sequence"/>
</dbReference>
<keyword evidence="5 8" id="KW-0812">Transmembrane</keyword>
<feature type="transmembrane region" description="Helical" evidence="8">
    <location>
        <begin position="529"/>
        <end position="549"/>
    </location>
</feature>
<protein>
    <recommendedName>
        <fullName evidence="11">MFS transporter</fullName>
    </recommendedName>
</protein>
<dbReference type="PROSITE" id="PS00872">
    <property type="entry name" value="NA_GALACTOSIDE_SYMP"/>
    <property type="match status" value="1"/>
</dbReference>
<dbReference type="GO" id="GO:0008643">
    <property type="term" value="P:carbohydrate transport"/>
    <property type="evidence" value="ECO:0007669"/>
    <property type="project" value="InterPro"/>
</dbReference>
<feature type="transmembrane region" description="Helical" evidence="8">
    <location>
        <begin position="390"/>
        <end position="406"/>
    </location>
</feature>
<dbReference type="AlphaFoldDB" id="A0A2U2BAS4"/>
<evidence type="ECO:0000256" key="4">
    <source>
        <dbReference type="ARBA" id="ARBA00022475"/>
    </source>
</evidence>
<keyword evidence="3" id="KW-0813">Transport</keyword>
<dbReference type="GO" id="GO:0005886">
    <property type="term" value="C:plasma membrane"/>
    <property type="evidence" value="ECO:0007669"/>
    <property type="project" value="UniProtKB-SubCell"/>
</dbReference>
<evidence type="ECO:0000256" key="3">
    <source>
        <dbReference type="ARBA" id="ARBA00022448"/>
    </source>
</evidence>
<dbReference type="SUPFAM" id="SSF103473">
    <property type="entry name" value="MFS general substrate transporter"/>
    <property type="match status" value="2"/>
</dbReference>
<evidence type="ECO:0000256" key="1">
    <source>
        <dbReference type="ARBA" id="ARBA00004651"/>
    </source>
</evidence>
<reference evidence="9 10" key="1">
    <citation type="submission" date="2018-05" db="EMBL/GenBank/DDBJ databases">
        <title>Marinilabilia rubrum sp. nov., isolated from saltern sediment.</title>
        <authorList>
            <person name="Zhang R."/>
        </authorList>
    </citation>
    <scope>NUCLEOTIDE SEQUENCE [LARGE SCALE GENOMIC DNA]</scope>
    <source>
        <strain evidence="9 10">WTE16</strain>
    </source>
</reference>
<dbReference type="PANTHER" id="PTHR11328:SF24">
    <property type="entry name" value="MAJOR FACILITATOR SUPERFAMILY (MFS) PROFILE DOMAIN-CONTAINING PROTEIN"/>
    <property type="match status" value="1"/>
</dbReference>
<feature type="transmembrane region" description="Helical" evidence="8">
    <location>
        <begin position="353"/>
        <end position="378"/>
    </location>
</feature>
<proteinExistence type="inferred from homology"/>
<feature type="transmembrane region" description="Helical" evidence="8">
    <location>
        <begin position="304"/>
        <end position="326"/>
    </location>
</feature>